<feature type="domain" description="Carrier" evidence="5">
    <location>
        <begin position="1575"/>
        <end position="1650"/>
    </location>
</feature>
<dbReference type="InterPro" id="IPR009081">
    <property type="entry name" value="PP-bd_ACP"/>
</dbReference>
<dbReference type="PANTHER" id="PTHR45527:SF1">
    <property type="entry name" value="FATTY ACID SYNTHASE"/>
    <property type="match status" value="1"/>
</dbReference>
<feature type="domain" description="Carrier" evidence="5">
    <location>
        <begin position="520"/>
        <end position="595"/>
    </location>
</feature>
<keyword evidence="7" id="KW-1185">Reference proteome</keyword>
<dbReference type="InterPro" id="IPR001242">
    <property type="entry name" value="Condensation_dom"/>
</dbReference>
<dbReference type="GO" id="GO:0005737">
    <property type="term" value="C:cytoplasm"/>
    <property type="evidence" value="ECO:0007669"/>
    <property type="project" value="TreeGrafter"/>
</dbReference>
<dbReference type="InterPro" id="IPR006162">
    <property type="entry name" value="Ppantetheine_attach_site"/>
</dbReference>
<dbReference type="InterPro" id="IPR020806">
    <property type="entry name" value="PKS_PP-bd"/>
</dbReference>
<dbReference type="Gene3D" id="3.40.50.980">
    <property type="match status" value="4"/>
</dbReference>
<dbReference type="Pfam" id="PF00668">
    <property type="entry name" value="Condensation"/>
    <property type="match status" value="1"/>
</dbReference>
<dbReference type="InterPro" id="IPR045851">
    <property type="entry name" value="AMP-bd_C_sf"/>
</dbReference>
<feature type="region of interest" description="Disordered" evidence="4">
    <location>
        <begin position="501"/>
        <end position="523"/>
    </location>
</feature>
<dbReference type="EMBL" id="CM001440">
    <property type="protein sequence ID" value="EHR60653.1"/>
    <property type="molecule type" value="Genomic_DNA"/>
</dbReference>
<protein>
    <submittedName>
        <fullName evidence="6">Amino acid adenylation enzyme/thioester reductase family protein</fullName>
    </submittedName>
</protein>
<dbReference type="Gene3D" id="3.30.300.30">
    <property type="match status" value="2"/>
</dbReference>
<dbReference type="Pfam" id="PF13193">
    <property type="entry name" value="AMP-binding_C"/>
    <property type="match status" value="2"/>
</dbReference>
<proteinExistence type="predicted"/>
<keyword evidence="3" id="KW-0597">Phosphoprotein</keyword>
<evidence type="ECO:0000313" key="6">
    <source>
        <dbReference type="EMBL" id="EHR60653.1"/>
    </source>
</evidence>
<dbReference type="InterPro" id="IPR020845">
    <property type="entry name" value="AMP-binding_CS"/>
</dbReference>
<dbReference type="Gene3D" id="3.30.559.10">
    <property type="entry name" value="Chloramphenicol acetyltransferase-like domain"/>
    <property type="match status" value="1"/>
</dbReference>
<evidence type="ECO:0000256" key="4">
    <source>
        <dbReference type="SAM" id="MobiDB-lite"/>
    </source>
</evidence>
<gene>
    <name evidence="6" type="ORF">SaccyDRAFT_1755</name>
</gene>
<dbReference type="PROSITE" id="PS00012">
    <property type="entry name" value="PHOSPHOPANTETHEINE"/>
    <property type="match status" value="1"/>
</dbReference>
<dbReference type="GO" id="GO:0044550">
    <property type="term" value="P:secondary metabolite biosynthetic process"/>
    <property type="evidence" value="ECO:0007669"/>
    <property type="project" value="TreeGrafter"/>
</dbReference>
<comment type="cofactor">
    <cofactor evidence="1">
        <name>pantetheine 4'-phosphate</name>
        <dbReference type="ChEBI" id="CHEBI:47942"/>
    </cofactor>
</comment>
<dbReference type="PROSITE" id="PS00455">
    <property type="entry name" value="AMP_BINDING"/>
    <property type="match status" value="2"/>
</dbReference>
<sequence length="1673" mass="177497">MEHLAETSLPRLVAEQAARTPDAIAVIDDAGSLTYAELDARANRLAHLLRAHGVGEALAGEPDSVVGVCLHRSVTLVVALLAVWRAGAAYLPLDPGHPGGRLVSVARSAAPRLVLTQTITHDAVAVAGVRTVVLDRDLSVAAGQPSDDPGPVIDPDAAAYVLHTSGSTGTPKGVVVPHAGIGNRIDWVVRTHGLGPGDRVLQKTALTFDASIWEVFAPLVCGATVVLAPVGAERDPAVLAGCLAERDITVLQVVPSLLRVLVEEPALAECHALRLLFSAGEQLHAELVHQFLNRLPDPSAIGVWNTYGPTECSIDVTAHRFDPAQRSGPVPIGRPIDGLRALVLDPSGRPVEAGEQGELHAGGTGLARGYLGRPDLTAERFVPDPTSTSGERLYRTGDMVRVEPDGVLTYLGRRDHQVKVNGVRIEPGEVEAALAAHPGLGGAVVLGYPSAEGGTRLAAYVRTSDGEVPAGLRDFLAEHLPETHLPSAFIGLTAFPTTSSGKIDRSALPAPDQRAPSPTRPDSAEEALVAEVWRELLKIDEIRHDDDFFVLGGSSLQFTRLANRLRKASGTEIDLRSLLSATTLAAQAKLLGTARRADETIRPVPRDGGLPLSSGQRRIWLLDRMNPRSREWISALFVRIDRGVAVADVQAALDALVSRHESLRTRFVLRGDEPVQLVDPPSGCELTTATGAHDDFVTDLDAWLDQGFDLRTGPPVRALLYRPEAGEAVLVLAMHHIVCDGWSSAVLERDLREILAARSAGRPPALAPLPVQYADFAVWQRQRHDGDGVRSLVEHWRVILDDAKPTEPRTDLPRPARRDGRGGIVGFTVPASVATALDSLGKRVGATPFMTLLTGFATLLARYQAEWDVVVGTPVAGRDRPELENVVGFFLNNLVLRCSLDPGDDFTGAVAEVRDTCRDAFSHQDVPFDMLVAELAPDRDLSRTPLYQVAFDFHDEQLTGSAADPDDWRTLLDVSRIAKTDLTMYLRPRPDGSLAGGLEYATALFAEETVERMCRHFLALLDAVTADPTRPLAEIDFVAGEEAATLREVAAGAELGEKGFTDATVVDAVERQAADSPEATAVVCGSTRVTFAELDRAANRLAHRLRDLGAGPDRVVGVLLDRRPELLSTLLGVWKSGAAYLPLDPANPAARVAAVLSDAGASALVTTAAEWSRVSGEVDGVAPVLLDEEASTLAAGPSQPPARVCDADLLAYVIYTSGSTGTPKGVQVTHGGVANHVRWAVDELAKRGTGGAPVFSSVAFDLVVPNLWAPLAAGQPVHLVPSDVDLTELGTALTAAAPFSFLKLTPGHLKILSHQLDPAARAELANTVVVAGEVLPTVLAREWVGALGEGRLINEYGPTEASVGTCVHPVSPEPGGASVPIGKPLPGVTMRVLDDRLRPVPIGVVGELYVGGAGLARGYLGRPTLTAASFLPDPDGPPGGRLYRTGDLARVLASGDVEFVGRRDQQVKIRGHRVELAEIEGVLSADPRVRDAVVVADGDEAGRTVLAAFCTGADQVAVTDPTLVPDLLEACARQLPEYMVPTSCHVLERLPLSANGKLDRRALLAHLDEEADDTAALEGVVERRVAELFSELLGRPAGRDTDFFTAGGNSILAIQLVAAVQAAFETELPIRAVFEGPTVSALATVIEERVRAEIDELDDEDLGVTGAAGNLTR</sequence>
<dbReference type="InterPro" id="IPR010071">
    <property type="entry name" value="AA_adenyl_dom"/>
</dbReference>
<dbReference type="Gene3D" id="2.30.38.10">
    <property type="entry name" value="Luciferase, Domain 3"/>
    <property type="match status" value="2"/>
</dbReference>
<dbReference type="PROSITE" id="PS50075">
    <property type="entry name" value="CARRIER"/>
    <property type="match status" value="2"/>
</dbReference>
<dbReference type="GO" id="GO:0031177">
    <property type="term" value="F:phosphopantetheine binding"/>
    <property type="evidence" value="ECO:0007669"/>
    <property type="project" value="InterPro"/>
</dbReference>
<dbReference type="GO" id="GO:0003824">
    <property type="term" value="F:catalytic activity"/>
    <property type="evidence" value="ECO:0007669"/>
    <property type="project" value="InterPro"/>
</dbReference>
<evidence type="ECO:0000259" key="5">
    <source>
        <dbReference type="PROSITE" id="PS50075"/>
    </source>
</evidence>
<reference evidence="6 7" key="1">
    <citation type="submission" date="2011-11" db="EMBL/GenBank/DDBJ databases">
        <title>The Noncontiguous Finished sequence of Saccharomonospora cyanea NA-134.</title>
        <authorList>
            <consortium name="US DOE Joint Genome Institute"/>
            <person name="Lucas S."/>
            <person name="Han J."/>
            <person name="Lapidus A."/>
            <person name="Cheng J.-F."/>
            <person name="Goodwin L."/>
            <person name="Pitluck S."/>
            <person name="Peters L."/>
            <person name="Ovchinnikova G."/>
            <person name="Lu M."/>
            <person name="Detter J.C."/>
            <person name="Han C."/>
            <person name="Tapia R."/>
            <person name="Land M."/>
            <person name="Hauser L."/>
            <person name="Kyrpides N."/>
            <person name="Ivanova N."/>
            <person name="Pagani I."/>
            <person name="Brambilla E.-M."/>
            <person name="Klenk H.-P."/>
            <person name="Woyke T."/>
        </authorList>
    </citation>
    <scope>NUCLEOTIDE SEQUENCE [LARGE SCALE GENOMIC DNA]</scope>
    <source>
        <strain evidence="6 7">NA-134</strain>
    </source>
</reference>
<dbReference type="GO" id="GO:0008610">
    <property type="term" value="P:lipid biosynthetic process"/>
    <property type="evidence" value="ECO:0007669"/>
    <property type="project" value="UniProtKB-ARBA"/>
</dbReference>
<dbReference type="SUPFAM" id="SSF56801">
    <property type="entry name" value="Acetyl-CoA synthetase-like"/>
    <property type="match status" value="2"/>
</dbReference>
<dbReference type="eggNOG" id="COG1020">
    <property type="taxonomic scope" value="Bacteria"/>
</dbReference>
<dbReference type="Gene3D" id="1.10.1200.10">
    <property type="entry name" value="ACP-like"/>
    <property type="match status" value="2"/>
</dbReference>
<organism evidence="6 7">
    <name type="scientific">Saccharomonospora cyanea NA-134</name>
    <dbReference type="NCBI Taxonomy" id="882082"/>
    <lineage>
        <taxon>Bacteria</taxon>
        <taxon>Bacillati</taxon>
        <taxon>Actinomycetota</taxon>
        <taxon>Actinomycetes</taxon>
        <taxon>Pseudonocardiales</taxon>
        <taxon>Pseudonocardiaceae</taxon>
        <taxon>Saccharomonospora</taxon>
    </lineage>
</organism>
<dbReference type="FunFam" id="3.40.50.12780:FF:000012">
    <property type="entry name" value="Non-ribosomal peptide synthetase"/>
    <property type="match status" value="1"/>
</dbReference>
<dbReference type="InterPro" id="IPR025110">
    <property type="entry name" value="AMP-bd_C"/>
</dbReference>
<name>H5XI23_9PSEU</name>
<dbReference type="SUPFAM" id="SSF52777">
    <property type="entry name" value="CoA-dependent acyltransferases"/>
    <property type="match status" value="2"/>
</dbReference>
<dbReference type="InterPro" id="IPR023213">
    <property type="entry name" value="CAT-like_dom_sf"/>
</dbReference>
<dbReference type="Gene3D" id="3.30.559.30">
    <property type="entry name" value="Nonribosomal peptide synthetase, condensation domain"/>
    <property type="match status" value="1"/>
</dbReference>
<dbReference type="Proteomes" id="UP000002791">
    <property type="component" value="Chromosome"/>
</dbReference>
<dbReference type="CDD" id="cd05930">
    <property type="entry name" value="A_NRPS"/>
    <property type="match status" value="2"/>
</dbReference>
<dbReference type="HOGENOM" id="CLU_000022_0_12_11"/>
<dbReference type="CDD" id="cd19531">
    <property type="entry name" value="LCL_NRPS-like"/>
    <property type="match status" value="1"/>
</dbReference>
<dbReference type="SMART" id="SM00823">
    <property type="entry name" value="PKS_PP"/>
    <property type="match status" value="2"/>
</dbReference>
<evidence type="ECO:0000256" key="3">
    <source>
        <dbReference type="ARBA" id="ARBA00022553"/>
    </source>
</evidence>
<dbReference type="GO" id="GO:0043041">
    <property type="term" value="P:amino acid activation for nonribosomal peptide biosynthetic process"/>
    <property type="evidence" value="ECO:0007669"/>
    <property type="project" value="TreeGrafter"/>
</dbReference>
<dbReference type="SUPFAM" id="SSF47336">
    <property type="entry name" value="ACP-like"/>
    <property type="match status" value="2"/>
</dbReference>
<dbReference type="FunFam" id="3.40.50.980:FF:000001">
    <property type="entry name" value="Non-ribosomal peptide synthetase"/>
    <property type="match status" value="2"/>
</dbReference>
<dbReference type="InterPro" id="IPR000873">
    <property type="entry name" value="AMP-dep_synth/lig_dom"/>
</dbReference>
<dbReference type="RefSeq" id="WP_005455422.1">
    <property type="nucleotide sequence ID" value="NZ_CM001440.1"/>
</dbReference>
<dbReference type="NCBIfam" id="TIGR01733">
    <property type="entry name" value="AA-adenyl-dom"/>
    <property type="match status" value="2"/>
</dbReference>
<dbReference type="STRING" id="882082.SaccyDRAFT_1755"/>
<evidence type="ECO:0000256" key="1">
    <source>
        <dbReference type="ARBA" id="ARBA00001957"/>
    </source>
</evidence>
<dbReference type="InterPro" id="IPR036736">
    <property type="entry name" value="ACP-like_sf"/>
</dbReference>
<dbReference type="PANTHER" id="PTHR45527">
    <property type="entry name" value="NONRIBOSOMAL PEPTIDE SYNTHETASE"/>
    <property type="match status" value="1"/>
</dbReference>
<accession>H5XI23</accession>
<dbReference type="FunFam" id="3.30.300.30:FF:000015">
    <property type="entry name" value="Nonribosomal peptide synthase SidD"/>
    <property type="match status" value="1"/>
</dbReference>
<dbReference type="Pfam" id="PF00501">
    <property type="entry name" value="AMP-binding"/>
    <property type="match status" value="2"/>
</dbReference>
<evidence type="ECO:0000313" key="7">
    <source>
        <dbReference type="Proteomes" id="UP000002791"/>
    </source>
</evidence>
<keyword evidence="2" id="KW-0596">Phosphopantetheine</keyword>
<dbReference type="Pfam" id="PF00550">
    <property type="entry name" value="PP-binding"/>
    <property type="match status" value="2"/>
</dbReference>
<evidence type="ECO:0000256" key="2">
    <source>
        <dbReference type="ARBA" id="ARBA00022450"/>
    </source>
</evidence>